<dbReference type="Pfam" id="PF00004">
    <property type="entry name" value="AAA"/>
    <property type="match status" value="1"/>
</dbReference>
<dbReference type="SUPFAM" id="SSF52540">
    <property type="entry name" value="P-loop containing nucleoside triphosphate hydrolases"/>
    <property type="match status" value="1"/>
</dbReference>
<dbReference type="InterPro" id="IPR027417">
    <property type="entry name" value="P-loop_NTPase"/>
</dbReference>
<reference evidence="2" key="1">
    <citation type="submission" date="2020-02" db="EMBL/GenBank/DDBJ databases">
        <authorList>
            <person name="Palmer J.M."/>
        </authorList>
    </citation>
    <scope>NUCLEOTIDE SEQUENCE</scope>
    <source>
        <strain evidence="2">EPUS1.4</strain>
        <tissue evidence="2">Thallus</tissue>
    </source>
</reference>
<dbReference type="PANTHER" id="PTHR46411:SF3">
    <property type="entry name" value="AAA+ ATPASE DOMAIN-CONTAINING PROTEIN"/>
    <property type="match status" value="1"/>
</dbReference>
<protein>
    <recommendedName>
        <fullName evidence="1">ATPase AAA-type core domain-containing protein</fullName>
    </recommendedName>
</protein>
<dbReference type="PANTHER" id="PTHR46411">
    <property type="entry name" value="FAMILY ATPASE, PUTATIVE-RELATED"/>
    <property type="match status" value="1"/>
</dbReference>
<sequence>MVPFDDFADGKGRGLNIHLQYLALPLLCVVTADGLNSGPPGVGKTMMAEAMAEHLRVPLYRMCAGELSIDAAILEDRLTRIFRLTVR</sequence>
<dbReference type="OrthoDB" id="10042665at2759"/>
<dbReference type="GO" id="GO:0016887">
    <property type="term" value="F:ATP hydrolysis activity"/>
    <property type="evidence" value="ECO:0007669"/>
    <property type="project" value="InterPro"/>
</dbReference>
<gene>
    <name evidence="2" type="ORF">GJ744_001848</name>
</gene>
<dbReference type="EMBL" id="JAACFV010000013">
    <property type="protein sequence ID" value="KAF7512280.1"/>
    <property type="molecule type" value="Genomic_DNA"/>
</dbReference>
<comment type="caution">
    <text evidence="2">The sequence shown here is derived from an EMBL/GenBank/DDBJ whole genome shotgun (WGS) entry which is preliminary data.</text>
</comment>
<dbReference type="InterPro" id="IPR003959">
    <property type="entry name" value="ATPase_AAA_core"/>
</dbReference>
<dbReference type="GO" id="GO:0005524">
    <property type="term" value="F:ATP binding"/>
    <property type="evidence" value="ECO:0007669"/>
    <property type="project" value="InterPro"/>
</dbReference>
<dbReference type="Proteomes" id="UP000606974">
    <property type="component" value="Unassembled WGS sequence"/>
</dbReference>
<feature type="domain" description="ATPase AAA-type core" evidence="1">
    <location>
        <begin position="37"/>
        <end position="68"/>
    </location>
</feature>
<organism evidence="2 3">
    <name type="scientific">Endocarpon pusillum</name>
    <dbReference type="NCBI Taxonomy" id="364733"/>
    <lineage>
        <taxon>Eukaryota</taxon>
        <taxon>Fungi</taxon>
        <taxon>Dikarya</taxon>
        <taxon>Ascomycota</taxon>
        <taxon>Pezizomycotina</taxon>
        <taxon>Eurotiomycetes</taxon>
        <taxon>Chaetothyriomycetidae</taxon>
        <taxon>Verrucariales</taxon>
        <taxon>Verrucariaceae</taxon>
        <taxon>Endocarpon</taxon>
    </lineage>
</organism>
<evidence type="ECO:0000313" key="3">
    <source>
        <dbReference type="Proteomes" id="UP000606974"/>
    </source>
</evidence>
<proteinExistence type="predicted"/>
<accession>A0A8H7AN45</accession>
<dbReference type="Gene3D" id="3.40.50.300">
    <property type="entry name" value="P-loop containing nucleotide triphosphate hydrolases"/>
    <property type="match status" value="1"/>
</dbReference>
<evidence type="ECO:0000313" key="2">
    <source>
        <dbReference type="EMBL" id="KAF7512280.1"/>
    </source>
</evidence>
<dbReference type="AlphaFoldDB" id="A0A8H7AN45"/>
<keyword evidence="3" id="KW-1185">Reference proteome</keyword>
<evidence type="ECO:0000259" key="1">
    <source>
        <dbReference type="Pfam" id="PF00004"/>
    </source>
</evidence>
<name>A0A8H7AN45_9EURO</name>